<protein>
    <submittedName>
        <fullName evidence="8">ABC-2 type transport system permease protein</fullName>
    </submittedName>
</protein>
<feature type="transmembrane region" description="Helical" evidence="6">
    <location>
        <begin position="336"/>
        <end position="354"/>
    </location>
</feature>
<feature type="transmembrane region" description="Helical" evidence="6">
    <location>
        <begin position="31"/>
        <end position="52"/>
    </location>
</feature>
<keyword evidence="5 6" id="KW-0472">Membrane</keyword>
<sequence>MSHDFNTRSTPAYVGLVLRREFSSRVRTKPFLITNIVMVVVIVGAIVTASVIMSRASDHESVGVVGAASKLSPALVTAGDAQSNPVQTTKVPSASTARDKVENGDLDAALVPKSDGAYSVIVQSKLSPELRSVVAAAVTRQATNATLSKMGVDPAEVAKSVAQAGISVDAINAPKPHAGQRLGIAWVAMLLMFFQILMFGLYVAMGVVEEKSSRVVEVLLATIKPLHLLWGKVIGIGAVGLVQLIVIGGCALVAATATGVITVSGTAVAVFGSVVGWFIIGYLFFAVLYAAAGSLVSRQEDVNTAAMPITLLFMAMYMVSIYTLNAPDSTLGSVMSWIPPFSAMLMPLRIAAGVTGPGQILITILLMLAATAVLAFVAAKIYQRSILHSGDRISWRQAVRRP</sequence>
<dbReference type="InterPro" id="IPR051449">
    <property type="entry name" value="ABC-2_transporter_component"/>
</dbReference>
<organism evidence="8 9">
    <name type="scientific">Spelaeicoccus albus</name>
    <dbReference type="NCBI Taxonomy" id="1280376"/>
    <lineage>
        <taxon>Bacteria</taxon>
        <taxon>Bacillati</taxon>
        <taxon>Actinomycetota</taxon>
        <taxon>Actinomycetes</taxon>
        <taxon>Micrococcales</taxon>
        <taxon>Brevibacteriaceae</taxon>
        <taxon>Spelaeicoccus</taxon>
    </lineage>
</organism>
<dbReference type="PANTHER" id="PTHR30294">
    <property type="entry name" value="MEMBRANE COMPONENT OF ABC TRANSPORTER YHHJ-RELATED"/>
    <property type="match status" value="1"/>
</dbReference>
<comment type="caution">
    <text evidence="8">The sequence shown here is derived from an EMBL/GenBank/DDBJ whole genome shotgun (WGS) entry which is preliminary data.</text>
</comment>
<evidence type="ECO:0000259" key="7">
    <source>
        <dbReference type="Pfam" id="PF12698"/>
    </source>
</evidence>
<evidence type="ECO:0000256" key="3">
    <source>
        <dbReference type="ARBA" id="ARBA00022692"/>
    </source>
</evidence>
<feature type="transmembrane region" description="Helical" evidence="6">
    <location>
        <begin position="267"/>
        <end position="292"/>
    </location>
</feature>
<feature type="transmembrane region" description="Helical" evidence="6">
    <location>
        <begin position="184"/>
        <end position="208"/>
    </location>
</feature>
<dbReference type="EMBL" id="JACBZP010000001">
    <property type="protein sequence ID" value="NYI66369.1"/>
    <property type="molecule type" value="Genomic_DNA"/>
</dbReference>
<evidence type="ECO:0000256" key="5">
    <source>
        <dbReference type="ARBA" id="ARBA00023136"/>
    </source>
</evidence>
<dbReference type="InterPro" id="IPR013525">
    <property type="entry name" value="ABC2_TM"/>
</dbReference>
<dbReference type="GO" id="GO:0140359">
    <property type="term" value="F:ABC-type transporter activity"/>
    <property type="evidence" value="ECO:0007669"/>
    <property type="project" value="InterPro"/>
</dbReference>
<evidence type="ECO:0000256" key="1">
    <source>
        <dbReference type="ARBA" id="ARBA00004651"/>
    </source>
</evidence>
<keyword evidence="2" id="KW-1003">Cell membrane</keyword>
<evidence type="ECO:0000256" key="2">
    <source>
        <dbReference type="ARBA" id="ARBA00022475"/>
    </source>
</evidence>
<gene>
    <name evidence="8" type="ORF">BJY26_000675</name>
</gene>
<dbReference type="Proteomes" id="UP000539111">
    <property type="component" value="Unassembled WGS sequence"/>
</dbReference>
<evidence type="ECO:0000313" key="9">
    <source>
        <dbReference type="Proteomes" id="UP000539111"/>
    </source>
</evidence>
<name>A0A7Z0CZL4_9MICO</name>
<accession>A0A7Z0CZL4</accession>
<dbReference type="AlphaFoldDB" id="A0A7Z0CZL4"/>
<keyword evidence="4 6" id="KW-1133">Transmembrane helix</keyword>
<dbReference type="RefSeq" id="WP_179425668.1">
    <property type="nucleotide sequence ID" value="NZ_JACBZP010000001.1"/>
</dbReference>
<dbReference type="GO" id="GO:0005886">
    <property type="term" value="C:plasma membrane"/>
    <property type="evidence" value="ECO:0007669"/>
    <property type="project" value="UniProtKB-SubCell"/>
</dbReference>
<proteinExistence type="predicted"/>
<keyword evidence="3 6" id="KW-0812">Transmembrane</keyword>
<feature type="transmembrane region" description="Helical" evidence="6">
    <location>
        <begin position="304"/>
        <end position="324"/>
    </location>
</feature>
<evidence type="ECO:0000256" key="4">
    <source>
        <dbReference type="ARBA" id="ARBA00022989"/>
    </source>
</evidence>
<reference evidence="8 9" key="1">
    <citation type="submission" date="2020-07" db="EMBL/GenBank/DDBJ databases">
        <title>Sequencing the genomes of 1000 actinobacteria strains.</title>
        <authorList>
            <person name="Klenk H.-P."/>
        </authorList>
    </citation>
    <scope>NUCLEOTIDE SEQUENCE [LARGE SCALE GENOMIC DNA]</scope>
    <source>
        <strain evidence="8 9">DSM 26341</strain>
    </source>
</reference>
<comment type="subcellular location">
    <subcellularLocation>
        <location evidence="1">Cell membrane</location>
        <topology evidence="1">Multi-pass membrane protein</topology>
    </subcellularLocation>
</comment>
<keyword evidence="9" id="KW-1185">Reference proteome</keyword>
<feature type="domain" description="ABC-2 type transporter transmembrane" evidence="7">
    <location>
        <begin position="30"/>
        <end position="379"/>
    </location>
</feature>
<evidence type="ECO:0000256" key="6">
    <source>
        <dbReference type="SAM" id="Phobius"/>
    </source>
</evidence>
<dbReference type="Pfam" id="PF12698">
    <property type="entry name" value="ABC2_membrane_3"/>
    <property type="match status" value="1"/>
</dbReference>
<feature type="transmembrane region" description="Helical" evidence="6">
    <location>
        <begin position="360"/>
        <end position="382"/>
    </location>
</feature>
<evidence type="ECO:0000313" key="8">
    <source>
        <dbReference type="EMBL" id="NYI66369.1"/>
    </source>
</evidence>
<dbReference type="PANTHER" id="PTHR30294:SF29">
    <property type="entry name" value="MULTIDRUG ABC TRANSPORTER PERMEASE YBHS-RELATED"/>
    <property type="match status" value="1"/>
</dbReference>
<feature type="transmembrane region" description="Helical" evidence="6">
    <location>
        <begin position="228"/>
        <end position="255"/>
    </location>
</feature>